<sequence>MTWFRWWHKHARIWFSPKSPEQATKWTKKLSAIYVFFAWNALGLLYFKYQSEGKKLQLTPEQRTGLSKVLDPPVTKLETGLNKEALKN</sequence>
<name>N6U7Y9_DENPD</name>
<evidence type="ECO:0000313" key="1">
    <source>
        <dbReference type="EMBL" id="ENN77785.1"/>
    </source>
</evidence>
<feature type="non-terminal residue" evidence="1">
    <location>
        <position position="1"/>
    </location>
</feature>
<reference evidence="1" key="1">
    <citation type="journal article" date="2013" name="Genome Biol.">
        <title>Draft genome of the mountain pine beetle, Dendroctonus ponderosae Hopkins, a major forest pest.</title>
        <authorList>
            <person name="Keeling C.I."/>
            <person name="Yuen M.M."/>
            <person name="Liao N.Y."/>
            <person name="Docking T.R."/>
            <person name="Chan S.K."/>
            <person name="Taylor G.A."/>
            <person name="Palmquist D.L."/>
            <person name="Jackman S.D."/>
            <person name="Nguyen A."/>
            <person name="Li M."/>
            <person name="Henderson H."/>
            <person name="Janes J.K."/>
            <person name="Zhao Y."/>
            <person name="Pandoh P."/>
            <person name="Moore R."/>
            <person name="Sperling F.A."/>
            <person name="Huber D.P."/>
            <person name="Birol I."/>
            <person name="Jones S.J."/>
            <person name="Bohlmann J."/>
        </authorList>
    </citation>
    <scope>NUCLEOTIDE SEQUENCE</scope>
</reference>
<organism evidence="1">
    <name type="scientific">Dendroctonus ponderosae</name>
    <name type="common">Mountain pine beetle</name>
    <dbReference type="NCBI Taxonomy" id="77166"/>
    <lineage>
        <taxon>Eukaryota</taxon>
        <taxon>Metazoa</taxon>
        <taxon>Ecdysozoa</taxon>
        <taxon>Arthropoda</taxon>
        <taxon>Hexapoda</taxon>
        <taxon>Insecta</taxon>
        <taxon>Pterygota</taxon>
        <taxon>Neoptera</taxon>
        <taxon>Endopterygota</taxon>
        <taxon>Coleoptera</taxon>
        <taxon>Polyphaga</taxon>
        <taxon>Cucujiformia</taxon>
        <taxon>Curculionidae</taxon>
        <taxon>Scolytinae</taxon>
        <taxon>Dendroctonus</taxon>
    </lineage>
</organism>
<proteinExistence type="predicted"/>
<gene>
    <name evidence="1" type="ORF">YQE_05756</name>
</gene>
<protein>
    <submittedName>
        <fullName evidence="1">Uncharacterized protein</fullName>
    </submittedName>
</protein>
<dbReference type="EMBL" id="KB740937">
    <property type="protein sequence ID" value="ENN77785.1"/>
    <property type="molecule type" value="Genomic_DNA"/>
</dbReference>
<dbReference type="HOGENOM" id="CLU_2471371_0_0_1"/>
<dbReference type="AlphaFoldDB" id="N6U7Y9"/>
<accession>N6U7Y9</accession>
<dbReference type="OrthoDB" id="6354412at2759"/>